<protein>
    <submittedName>
        <fullName evidence="2">Uncharacterized protein DUF4199</fullName>
    </submittedName>
</protein>
<dbReference type="Pfam" id="PF13858">
    <property type="entry name" value="DUF4199"/>
    <property type="match status" value="1"/>
</dbReference>
<comment type="caution">
    <text evidence="2">The sequence shown here is derived from an EMBL/GenBank/DDBJ whole genome shotgun (WGS) entry which is preliminary data.</text>
</comment>
<sequence>MNNLIKEIPVKYDLIGFTLIIVAYFAMWQIDLGLFLNPLITYPISIIVFILGVVSQTQAKKQLEGYLSFGTALLYFIFTIAIALLGYVIAGLLIFNIIDPGAKEELVELSIKAAMEMSSTILSWFGMEDISGQVSEEQIRQQMKFSPTPFGYASLIIGYIGNIIMFTVGGLISSLIIKKEKPYEFE</sequence>
<proteinExistence type="predicted"/>
<feature type="transmembrane region" description="Helical" evidence="1">
    <location>
        <begin position="66"/>
        <end position="98"/>
    </location>
</feature>
<dbReference type="Proteomes" id="UP000239002">
    <property type="component" value="Unassembled WGS sequence"/>
</dbReference>
<keyword evidence="1" id="KW-0472">Membrane</keyword>
<evidence type="ECO:0000313" key="3">
    <source>
        <dbReference type="Proteomes" id="UP000239002"/>
    </source>
</evidence>
<organism evidence="2 3">
    <name type="scientific">Nonlabens xylanidelens</name>
    <dbReference type="NCBI Taxonomy" id="191564"/>
    <lineage>
        <taxon>Bacteria</taxon>
        <taxon>Pseudomonadati</taxon>
        <taxon>Bacteroidota</taxon>
        <taxon>Flavobacteriia</taxon>
        <taxon>Flavobacteriales</taxon>
        <taxon>Flavobacteriaceae</taxon>
        <taxon>Nonlabens</taxon>
    </lineage>
</organism>
<evidence type="ECO:0000313" key="2">
    <source>
        <dbReference type="EMBL" id="PPK95838.1"/>
    </source>
</evidence>
<keyword evidence="1" id="KW-1133">Transmembrane helix</keyword>
<feature type="transmembrane region" description="Helical" evidence="1">
    <location>
        <begin position="12"/>
        <end position="30"/>
    </location>
</feature>
<reference evidence="2 3" key="1">
    <citation type="submission" date="2018-02" db="EMBL/GenBank/DDBJ databases">
        <title>Genomic Encyclopedia of Archaeal and Bacterial Type Strains, Phase II (KMG-II): from individual species to whole genera.</title>
        <authorList>
            <person name="Goeker M."/>
        </authorList>
    </citation>
    <scope>NUCLEOTIDE SEQUENCE [LARGE SCALE GENOMIC DNA]</scope>
    <source>
        <strain evidence="2 3">DSM 16809</strain>
    </source>
</reference>
<feature type="transmembrane region" description="Helical" evidence="1">
    <location>
        <begin position="36"/>
        <end position="54"/>
    </location>
</feature>
<dbReference type="AlphaFoldDB" id="A0A2S6INQ9"/>
<name>A0A2S6INQ9_9FLAO</name>
<keyword evidence="3" id="KW-1185">Reference proteome</keyword>
<keyword evidence="1" id="KW-0812">Transmembrane</keyword>
<dbReference type="EMBL" id="PTJE01000002">
    <property type="protein sequence ID" value="PPK95838.1"/>
    <property type="molecule type" value="Genomic_DNA"/>
</dbReference>
<feature type="transmembrane region" description="Helical" evidence="1">
    <location>
        <begin position="150"/>
        <end position="177"/>
    </location>
</feature>
<gene>
    <name evidence="2" type="ORF">LY01_01431</name>
</gene>
<dbReference type="RefSeq" id="WP_104515123.1">
    <property type="nucleotide sequence ID" value="NZ_MQVW01000002.1"/>
</dbReference>
<accession>A0A2S6INQ9</accession>
<dbReference type="InterPro" id="IPR025250">
    <property type="entry name" value="DUF4199"/>
</dbReference>
<evidence type="ECO:0000256" key="1">
    <source>
        <dbReference type="SAM" id="Phobius"/>
    </source>
</evidence>
<dbReference type="OrthoDB" id="660361at2"/>